<accession>A0A069RQE2</accession>
<keyword evidence="3" id="KW-0418">Kinase</keyword>
<dbReference type="AlphaFoldDB" id="A0A069RQE2"/>
<dbReference type="PANTHER" id="PTHR35526">
    <property type="entry name" value="ANTI-SIGMA-F FACTOR RSBW-RELATED"/>
    <property type="match status" value="1"/>
</dbReference>
<feature type="domain" description="Histidine kinase/HSP90-like ATPase" evidence="2">
    <location>
        <begin position="24"/>
        <end position="145"/>
    </location>
</feature>
<sequence length="151" mass="16832">MDAINSQLTYKEDVSEFDFISMKIPSKPEYVGVIRLTVSAIANRIGFNIEEIEDIKVAVAEACTNAIQHSCNGINEFYVEFEVAIDRLAITVKDNGKGINEKDVKEPNLGELNEGGLGIFIIKSLMDEVSFSCELETGTEIKMVKFLQENF</sequence>
<dbReference type="Proteomes" id="UP000027946">
    <property type="component" value="Unassembled WGS sequence"/>
</dbReference>
<dbReference type="InterPro" id="IPR003594">
    <property type="entry name" value="HATPase_dom"/>
</dbReference>
<name>A0A069RQE2_PEPLI</name>
<gene>
    <name evidence="3" type="primary">rsbW</name>
    <name evidence="3" type="ORF">CLIT_4c02300</name>
</gene>
<keyword evidence="1" id="KW-0723">Serine/threonine-protein kinase</keyword>
<dbReference type="EC" id="2.7.11.1" evidence="3"/>
<dbReference type="Gene3D" id="3.30.565.10">
    <property type="entry name" value="Histidine kinase-like ATPase, C-terminal domain"/>
    <property type="match status" value="1"/>
</dbReference>
<evidence type="ECO:0000313" key="4">
    <source>
        <dbReference type="Proteomes" id="UP000027946"/>
    </source>
</evidence>
<protein>
    <submittedName>
        <fullName evidence="3">Serine-protein kinase RsbW</fullName>
        <ecNumber evidence="3">2.7.11.1</ecNumber>
    </submittedName>
</protein>
<dbReference type="Pfam" id="PF13581">
    <property type="entry name" value="HATPase_c_2"/>
    <property type="match status" value="1"/>
</dbReference>
<dbReference type="CDD" id="cd16936">
    <property type="entry name" value="HATPase_RsbW-like"/>
    <property type="match status" value="1"/>
</dbReference>
<dbReference type="InterPro" id="IPR050267">
    <property type="entry name" value="Anti-sigma-factor_SerPK"/>
</dbReference>
<dbReference type="eggNOG" id="COG2172">
    <property type="taxonomic scope" value="Bacteria"/>
</dbReference>
<proteinExistence type="predicted"/>
<dbReference type="InterPro" id="IPR036890">
    <property type="entry name" value="HATPase_C_sf"/>
</dbReference>
<reference evidence="3 4" key="1">
    <citation type="submission" date="2014-03" db="EMBL/GenBank/DDBJ databases">
        <title>Genome sequence of Clostridium litorale W6, DSM 5388.</title>
        <authorList>
            <person name="Poehlein A."/>
            <person name="Jagirdar A."/>
            <person name="Khonsari B."/>
            <person name="Chibani C.M."/>
            <person name="Gutierrez Gutierrez D.A."/>
            <person name="Davydova E."/>
            <person name="Alghaithi H.S."/>
            <person name="Nair K.P."/>
            <person name="Dhamotharan K."/>
            <person name="Chandran L."/>
            <person name="G W."/>
            <person name="Daniel R."/>
        </authorList>
    </citation>
    <scope>NUCLEOTIDE SEQUENCE [LARGE SCALE GENOMIC DNA]</scope>
    <source>
        <strain evidence="3 4">W6</strain>
    </source>
</reference>
<dbReference type="STRING" id="1121324.CLIT_4c02300"/>
<dbReference type="GO" id="GO:0004674">
    <property type="term" value="F:protein serine/threonine kinase activity"/>
    <property type="evidence" value="ECO:0007669"/>
    <property type="project" value="UniProtKB-KW"/>
</dbReference>
<organism evidence="3 4">
    <name type="scientific">Peptoclostridium litorale DSM 5388</name>
    <dbReference type="NCBI Taxonomy" id="1121324"/>
    <lineage>
        <taxon>Bacteria</taxon>
        <taxon>Bacillati</taxon>
        <taxon>Bacillota</taxon>
        <taxon>Clostridia</taxon>
        <taxon>Peptostreptococcales</taxon>
        <taxon>Peptoclostridiaceae</taxon>
        <taxon>Peptoclostridium</taxon>
    </lineage>
</organism>
<evidence type="ECO:0000313" key="3">
    <source>
        <dbReference type="EMBL" id="KDR96392.1"/>
    </source>
</evidence>
<dbReference type="SUPFAM" id="SSF55874">
    <property type="entry name" value="ATPase domain of HSP90 chaperone/DNA topoisomerase II/histidine kinase"/>
    <property type="match status" value="1"/>
</dbReference>
<keyword evidence="3" id="KW-0808">Transferase</keyword>
<dbReference type="PANTHER" id="PTHR35526:SF3">
    <property type="entry name" value="ANTI-SIGMA-F FACTOR RSBW"/>
    <property type="match status" value="1"/>
</dbReference>
<dbReference type="EMBL" id="JJMM01000004">
    <property type="protein sequence ID" value="KDR96392.1"/>
    <property type="molecule type" value="Genomic_DNA"/>
</dbReference>
<evidence type="ECO:0000259" key="2">
    <source>
        <dbReference type="Pfam" id="PF13581"/>
    </source>
</evidence>
<comment type="caution">
    <text evidence="3">The sequence shown here is derived from an EMBL/GenBank/DDBJ whole genome shotgun (WGS) entry which is preliminary data.</text>
</comment>
<evidence type="ECO:0000256" key="1">
    <source>
        <dbReference type="ARBA" id="ARBA00022527"/>
    </source>
</evidence>
<keyword evidence="4" id="KW-1185">Reference proteome</keyword>